<dbReference type="SMART" id="SM01270">
    <property type="entry name" value="Longin"/>
    <property type="match status" value="1"/>
</dbReference>
<gene>
    <name evidence="8" type="ORF">ASEP1449_LOCUS4604</name>
</gene>
<feature type="transmembrane region" description="Helical" evidence="5">
    <location>
        <begin position="235"/>
        <end position="254"/>
    </location>
</feature>
<dbReference type="Pfam" id="PF13774">
    <property type="entry name" value="Longin"/>
    <property type="match status" value="1"/>
</dbReference>
<feature type="domain" description="V-SNARE coiled-coil homology" evidence="7">
    <location>
        <begin position="170"/>
        <end position="230"/>
    </location>
</feature>
<dbReference type="InterPro" id="IPR051097">
    <property type="entry name" value="Synaptobrevin-like_transport"/>
</dbReference>
<dbReference type="CDD" id="cd15843">
    <property type="entry name" value="R-SNARE"/>
    <property type="match status" value="1"/>
</dbReference>
<sequence>MIIYSLVSRAWDGAVLVEGSLDGLGGNAPQVTRVLLSSLLQNPELIEPGSCKTFGQTDAGGDEEESYPFDPCAGFTEMFGTQSTNAGYYFHVLHGDQLVYVCLSDDTNPRQQSLNFVFLEQIQTDFSKKYSKKKVEKANAYSMEKAYSSTLRDTMHHYNVNRTTMARSVKVNELHIKIDDLKKVMAKNIQVVLENTASVEEILKVTAELEQESVIFKKRAVKTKRHMMVQHCSSWLRHWGLIAGIVVALVYFFAASICGPTFSRCSVQNDDERRW</sequence>
<keyword evidence="4" id="KW-0175">Coiled coil</keyword>
<proteinExistence type="inferred from homology"/>
<dbReference type="Gene3D" id="3.30.450.50">
    <property type="entry name" value="Longin domain"/>
    <property type="match status" value="1"/>
</dbReference>
<evidence type="ECO:0000259" key="7">
    <source>
        <dbReference type="PROSITE" id="PS50892"/>
    </source>
</evidence>
<dbReference type="PROSITE" id="PS50859">
    <property type="entry name" value="LONGIN"/>
    <property type="match status" value="1"/>
</dbReference>
<dbReference type="SUPFAM" id="SSF58038">
    <property type="entry name" value="SNARE fusion complex"/>
    <property type="match status" value="1"/>
</dbReference>
<reference evidence="8" key="1">
    <citation type="submission" date="2021-01" db="EMBL/GenBank/DDBJ databases">
        <authorList>
            <person name="Corre E."/>
            <person name="Pelletier E."/>
            <person name="Niang G."/>
            <person name="Scheremetjew M."/>
            <person name="Finn R."/>
            <person name="Kale V."/>
            <person name="Holt S."/>
            <person name="Cochrane G."/>
            <person name="Meng A."/>
            <person name="Brown T."/>
            <person name="Cohen L."/>
        </authorList>
    </citation>
    <scope>NUCLEOTIDE SEQUENCE</scope>
    <source>
        <strain evidence="8">CCMP2084</strain>
    </source>
</reference>
<dbReference type="InterPro" id="IPR042855">
    <property type="entry name" value="V_SNARE_CC"/>
</dbReference>
<dbReference type="InterPro" id="IPR010908">
    <property type="entry name" value="Longin_dom"/>
</dbReference>
<dbReference type="InterPro" id="IPR011012">
    <property type="entry name" value="Longin-like_dom_sf"/>
</dbReference>
<dbReference type="PANTHER" id="PTHR21136:SF168">
    <property type="entry name" value="VESICLE-ASSOCIATED MEMBRANE PROTEIN 9"/>
    <property type="match status" value="1"/>
</dbReference>
<comment type="similarity">
    <text evidence="1">Belongs to the synaptobrevin family.</text>
</comment>
<keyword evidence="5" id="KW-1133">Transmembrane helix</keyword>
<evidence type="ECO:0000256" key="4">
    <source>
        <dbReference type="PROSITE-ProRule" id="PRU00290"/>
    </source>
</evidence>
<keyword evidence="5" id="KW-0812">Transmembrane</keyword>
<dbReference type="Pfam" id="PF00957">
    <property type="entry name" value="Synaptobrevin"/>
    <property type="match status" value="1"/>
</dbReference>
<dbReference type="GO" id="GO:0012505">
    <property type="term" value="C:endomembrane system"/>
    <property type="evidence" value="ECO:0007669"/>
    <property type="project" value="UniProtKB-SubCell"/>
</dbReference>
<keyword evidence="2 5" id="KW-0472">Membrane</keyword>
<dbReference type="AlphaFoldDB" id="A0A7S2XK49"/>
<evidence type="ECO:0000256" key="1">
    <source>
        <dbReference type="ARBA" id="ARBA00008025"/>
    </source>
</evidence>
<dbReference type="SUPFAM" id="SSF64356">
    <property type="entry name" value="SNARE-like"/>
    <property type="match status" value="1"/>
</dbReference>
<evidence type="ECO:0008006" key="9">
    <source>
        <dbReference type="Google" id="ProtNLM"/>
    </source>
</evidence>
<evidence type="ECO:0000259" key="6">
    <source>
        <dbReference type="PROSITE" id="PS50859"/>
    </source>
</evidence>
<evidence type="ECO:0000256" key="5">
    <source>
        <dbReference type="SAM" id="Phobius"/>
    </source>
</evidence>
<evidence type="ECO:0000313" key="8">
    <source>
        <dbReference type="EMBL" id="CAD9812779.1"/>
    </source>
</evidence>
<protein>
    <recommendedName>
        <fullName evidence="9">V-SNARE coiled-coil homology domain-containing protein</fullName>
    </recommendedName>
</protein>
<comment type="subcellular location">
    <subcellularLocation>
        <location evidence="3">Endomembrane system</location>
        <topology evidence="3">Single-pass type IV membrane protein</topology>
    </subcellularLocation>
</comment>
<dbReference type="PANTHER" id="PTHR21136">
    <property type="entry name" value="SNARE PROTEINS"/>
    <property type="match status" value="1"/>
</dbReference>
<dbReference type="EMBL" id="HBHQ01006841">
    <property type="protein sequence ID" value="CAD9812779.1"/>
    <property type="molecule type" value="Transcribed_RNA"/>
</dbReference>
<evidence type="ECO:0000256" key="2">
    <source>
        <dbReference type="ARBA" id="ARBA00023136"/>
    </source>
</evidence>
<accession>A0A7S2XK49</accession>
<dbReference type="Gene3D" id="1.20.5.110">
    <property type="match status" value="1"/>
</dbReference>
<feature type="domain" description="Longin" evidence="6">
    <location>
        <begin position="6"/>
        <end position="151"/>
    </location>
</feature>
<dbReference type="CDD" id="cd14824">
    <property type="entry name" value="Longin"/>
    <property type="match status" value="1"/>
</dbReference>
<organism evidence="8">
    <name type="scientific">Attheya septentrionalis</name>
    <dbReference type="NCBI Taxonomy" id="420275"/>
    <lineage>
        <taxon>Eukaryota</taxon>
        <taxon>Sar</taxon>
        <taxon>Stramenopiles</taxon>
        <taxon>Ochrophyta</taxon>
        <taxon>Bacillariophyta</taxon>
        <taxon>Coscinodiscophyceae</taxon>
        <taxon>Chaetocerotophycidae</taxon>
        <taxon>Chaetocerotales</taxon>
        <taxon>Attheyaceae</taxon>
        <taxon>Attheya</taxon>
    </lineage>
</organism>
<dbReference type="PROSITE" id="PS50892">
    <property type="entry name" value="V_SNARE"/>
    <property type="match status" value="1"/>
</dbReference>
<evidence type="ECO:0000256" key="3">
    <source>
        <dbReference type="ARBA" id="ARBA00046280"/>
    </source>
</evidence>
<name>A0A7S2XK49_9STRA</name>